<gene>
    <name evidence="2" type="ORF">SAMN05421819_3615</name>
</gene>
<dbReference type="Gene3D" id="2.40.160.20">
    <property type="match status" value="1"/>
</dbReference>
<reference evidence="2 3" key="1">
    <citation type="submission" date="2016-10" db="EMBL/GenBank/DDBJ databases">
        <authorList>
            <person name="de Groot N.N."/>
        </authorList>
    </citation>
    <scope>NUCLEOTIDE SEQUENCE [LARGE SCALE GENOMIC DNA]</scope>
    <source>
        <strain evidence="2 3">DSM 22489</strain>
    </source>
</reference>
<keyword evidence="1" id="KW-0732">Signal</keyword>
<proteinExistence type="predicted"/>
<evidence type="ECO:0000256" key="1">
    <source>
        <dbReference type="SAM" id="SignalP"/>
    </source>
</evidence>
<feature type="chain" id="PRO_5009293467" evidence="1">
    <location>
        <begin position="26"/>
        <end position="221"/>
    </location>
</feature>
<keyword evidence="3" id="KW-1185">Reference proteome</keyword>
<organism evidence="2 3">
    <name type="scientific">Bryocella elongata</name>
    <dbReference type="NCBI Taxonomy" id="863522"/>
    <lineage>
        <taxon>Bacteria</taxon>
        <taxon>Pseudomonadati</taxon>
        <taxon>Acidobacteriota</taxon>
        <taxon>Terriglobia</taxon>
        <taxon>Terriglobales</taxon>
        <taxon>Acidobacteriaceae</taxon>
        <taxon>Bryocella</taxon>
    </lineage>
</organism>
<dbReference type="SUPFAM" id="SSF56925">
    <property type="entry name" value="OMPA-like"/>
    <property type="match status" value="1"/>
</dbReference>
<evidence type="ECO:0000313" key="2">
    <source>
        <dbReference type="EMBL" id="SEG57122.1"/>
    </source>
</evidence>
<dbReference type="Proteomes" id="UP000236728">
    <property type="component" value="Unassembled WGS sequence"/>
</dbReference>
<feature type="signal peptide" evidence="1">
    <location>
        <begin position="1"/>
        <end position="25"/>
    </location>
</feature>
<name>A0A1H6B8Z9_9BACT</name>
<dbReference type="RefSeq" id="WP_146072206.1">
    <property type="nucleotide sequence ID" value="NZ_FNVA01000006.1"/>
</dbReference>
<dbReference type="EMBL" id="FNVA01000006">
    <property type="protein sequence ID" value="SEG57122.1"/>
    <property type="molecule type" value="Genomic_DNA"/>
</dbReference>
<sequence length="221" mass="24180">MHKASLLFCAAALACSVPVSSLAQASTPQSSFSRVMSRVDLGVSGAGMFTHTVTGPIIPPEAPDYGSTVEQQTSNTLGAIVTIRYQQRPWVGFEFNGSYARYTENFISVAPNQVQTRASEYTFGYVAQPLFTVVGLRPFFGAGGGFLEFKPTGHGGQGQQTEARPMVYYSAGLQKDINGYLGIRGGFRQLFFEDPDFNANYLTLQKRTYTLQPTVGFYLKF</sequence>
<dbReference type="InterPro" id="IPR011250">
    <property type="entry name" value="OMP/PagP_B-barrel"/>
</dbReference>
<dbReference type="PROSITE" id="PS51257">
    <property type="entry name" value="PROKAR_LIPOPROTEIN"/>
    <property type="match status" value="1"/>
</dbReference>
<protein>
    <submittedName>
        <fullName evidence="2">Outer membrane protein beta-barrel domain-containing protein</fullName>
    </submittedName>
</protein>
<dbReference type="OrthoDB" id="122222at2"/>
<accession>A0A1H6B8Z9</accession>
<evidence type="ECO:0000313" key="3">
    <source>
        <dbReference type="Proteomes" id="UP000236728"/>
    </source>
</evidence>
<dbReference type="AlphaFoldDB" id="A0A1H6B8Z9"/>